<comment type="caution">
    <text evidence="7">The sequence shown here is derived from an EMBL/GenBank/DDBJ whole genome shotgun (WGS) entry which is preliminary data.</text>
</comment>
<dbReference type="InterPro" id="IPR015422">
    <property type="entry name" value="PyrdxlP-dep_Trfase_small"/>
</dbReference>
<accession>A0ABR9ALQ6</accession>
<comment type="similarity">
    <text evidence="1">In the C-terminal section; belongs to the class-I pyridoxal-phosphate-dependent aminotransferase family.</text>
</comment>
<keyword evidence="5" id="KW-0804">Transcription</keyword>
<evidence type="ECO:0000256" key="2">
    <source>
        <dbReference type="ARBA" id="ARBA00022898"/>
    </source>
</evidence>
<dbReference type="SUPFAM" id="SSF53383">
    <property type="entry name" value="PLP-dependent transferases"/>
    <property type="match status" value="1"/>
</dbReference>
<sequence length="474" mass="53838">MNLYEKLAEELENQIRNGAYQIGDKLPSVRSLHQQTGLSISTVLQSMYVLEAKGLIEAQPKRGYFITYHSPKNQPRPGIYQPTEKAGRRDMEDFIQKVYGQISAEPGLVNFAIGVPSAKMLPVARLKKIVRETMLDTSDALVSYEPIVGNLKLRRQIAKRTSLWEHGVSPDDLITTSGCMNSLATALMALTKKGDSIITETPVYFGTLQLARSLGLKVIEMPTHSEHGMDLEEIKKMLKQQQIAAIIVVSNFSNPLGYSMSSQSKRTLVRICTNHQVPLIEEDLYGDVYFGSERPLSCKSFDKEGMVLWCSSVSKTLAPGYRVGWISPGKYKDKIIKTKLYHNVSSPSLTHEVVAHFLDKGRYDKHLRQLRITLQHNLHKYLQLIQEYFPIHTKVTFPKGGFQLWVELDPRIDTTLLYEAALRMGIKYAPGRMFTLRDQYKNCLRLSFGLDWDENTANALTKLGLLFQHQLVHY</sequence>
<evidence type="ECO:0000259" key="6">
    <source>
        <dbReference type="PROSITE" id="PS50949"/>
    </source>
</evidence>
<dbReference type="PROSITE" id="PS50949">
    <property type="entry name" value="HTH_GNTR"/>
    <property type="match status" value="1"/>
</dbReference>
<keyword evidence="4" id="KW-0238">DNA-binding</keyword>
<keyword evidence="3" id="KW-0805">Transcription regulation</keyword>
<dbReference type="CDD" id="cd00609">
    <property type="entry name" value="AAT_like"/>
    <property type="match status" value="1"/>
</dbReference>
<dbReference type="PANTHER" id="PTHR46577:SF2">
    <property type="entry name" value="TRANSCRIPTIONAL REGULATORY PROTEIN"/>
    <property type="match status" value="1"/>
</dbReference>
<proteinExistence type="inferred from homology"/>
<dbReference type="InterPro" id="IPR000524">
    <property type="entry name" value="Tscrpt_reg_HTH_GntR"/>
</dbReference>
<name>A0ABR9ALQ6_9BACT</name>
<dbReference type="InterPro" id="IPR051446">
    <property type="entry name" value="HTH_trans_reg/aminotransferase"/>
</dbReference>
<evidence type="ECO:0000256" key="1">
    <source>
        <dbReference type="ARBA" id="ARBA00005384"/>
    </source>
</evidence>
<organism evidence="7 8">
    <name type="scientific">Echinicola arenosa</name>
    <dbReference type="NCBI Taxonomy" id="2774144"/>
    <lineage>
        <taxon>Bacteria</taxon>
        <taxon>Pseudomonadati</taxon>
        <taxon>Bacteroidota</taxon>
        <taxon>Cytophagia</taxon>
        <taxon>Cytophagales</taxon>
        <taxon>Cyclobacteriaceae</taxon>
        <taxon>Echinicola</taxon>
    </lineage>
</organism>
<dbReference type="Pfam" id="PF00155">
    <property type="entry name" value="Aminotran_1_2"/>
    <property type="match status" value="1"/>
</dbReference>
<dbReference type="Proteomes" id="UP000647133">
    <property type="component" value="Unassembled WGS sequence"/>
</dbReference>
<dbReference type="GO" id="GO:0008483">
    <property type="term" value="F:transaminase activity"/>
    <property type="evidence" value="ECO:0007669"/>
    <property type="project" value="UniProtKB-KW"/>
</dbReference>
<reference evidence="7 8" key="1">
    <citation type="submission" date="2020-09" db="EMBL/GenBank/DDBJ databases">
        <title>Echinicola sp. CAU 1574 isolated from sand of Sido Beach.</title>
        <authorList>
            <person name="Kim W."/>
        </authorList>
    </citation>
    <scope>NUCLEOTIDE SEQUENCE [LARGE SCALE GENOMIC DNA]</scope>
    <source>
        <strain evidence="7 8">CAU 1574</strain>
    </source>
</reference>
<keyword evidence="7" id="KW-0808">Transferase</keyword>
<dbReference type="Gene3D" id="1.10.10.10">
    <property type="entry name" value="Winged helix-like DNA-binding domain superfamily/Winged helix DNA-binding domain"/>
    <property type="match status" value="1"/>
</dbReference>
<dbReference type="InterPro" id="IPR004839">
    <property type="entry name" value="Aminotransferase_I/II_large"/>
</dbReference>
<evidence type="ECO:0000313" key="8">
    <source>
        <dbReference type="Proteomes" id="UP000647133"/>
    </source>
</evidence>
<dbReference type="PANTHER" id="PTHR46577">
    <property type="entry name" value="HTH-TYPE TRANSCRIPTIONAL REGULATORY PROTEIN GABR"/>
    <property type="match status" value="1"/>
</dbReference>
<dbReference type="RefSeq" id="WP_192010634.1">
    <property type="nucleotide sequence ID" value="NZ_JACYTQ010000004.1"/>
</dbReference>
<feature type="domain" description="HTH gntR-type" evidence="6">
    <location>
        <begin position="1"/>
        <end position="69"/>
    </location>
</feature>
<dbReference type="Pfam" id="PF00392">
    <property type="entry name" value="GntR"/>
    <property type="match status" value="1"/>
</dbReference>
<dbReference type="InterPro" id="IPR036388">
    <property type="entry name" value="WH-like_DNA-bd_sf"/>
</dbReference>
<evidence type="ECO:0000256" key="4">
    <source>
        <dbReference type="ARBA" id="ARBA00023125"/>
    </source>
</evidence>
<protein>
    <submittedName>
        <fullName evidence="7">PLP-dependent aminotransferase family protein</fullName>
    </submittedName>
</protein>
<keyword evidence="7" id="KW-0032">Aminotransferase</keyword>
<dbReference type="SUPFAM" id="SSF46785">
    <property type="entry name" value="Winged helix' DNA-binding domain"/>
    <property type="match status" value="1"/>
</dbReference>
<dbReference type="SMART" id="SM00345">
    <property type="entry name" value="HTH_GNTR"/>
    <property type="match status" value="1"/>
</dbReference>
<evidence type="ECO:0000313" key="7">
    <source>
        <dbReference type="EMBL" id="MBD8489749.1"/>
    </source>
</evidence>
<gene>
    <name evidence="7" type="ORF">IFO69_13410</name>
</gene>
<dbReference type="CDD" id="cd07377">
    <property type="entry name" value="WHTH_GntR"/>
    <property type="match status" value="1"/>
</dbReference>
<dbReference type="Gene3D" id="3.90.1150.10">
    <property type="entry name" value="Aspartate Aminotransferase, domain 1"/>
    <property type="match status" value="1"/>
</dbReference>
<dbReference type="EMBL" id="JACYTQ010000004">
    <property type="protein sequence ID" value="MBD8489749.1"/>
    <property type="molecule type" value="Genomic_DNA"/>
</dbReference>
<keyword evidence="2" id="KW-0663">Pyridoxal phosphate</keyword>
<evidence type="ECO:0000256" key="3">
    <source>
        <dbReference type="ARBA" id="ARBA00023015"/>
    </source>
</evidence>
<dbReference type="InterPro" id="IPR015424">
    <property type="entry name" value="PyrdxlP-dep_Trfase"/>
</dbReference>
<dbReference type="InterPro" id="IPR036390">
    <property type="entry name" value="WH_DNA-bd_sf"/>
</dbReference>
<evidence type="ECO:0000256" key="5">
    <source>
        <dbReference type="ARBA" id="ARBA00023163"/>
    </source>
</evidence>
<keyword evidence="8" id="KW-1185">Reference proteome</keyword>
<dbReference type="InterPro" id="IPR015421">
    <property type="entry name" value="PyrdxlP-dep_Trfase_major"/>
</dbReference>
<dbReference type="Gene3D" id="3.40.640.10">
    <property type="entry name" value="Type I PLP-dependent aspartate aminotransferase-like (Major domain)"/>
    <property type="match status" value="1"/>
</dbReference>